<organism evidence="1 2">
    <name type="scientific">Donghicola eburneus</name>
    <dbReference type="NCBI Taxonomy" id="393278"/>
    <lineage>
        <taxon>Bacteria</taxon>
        <taxon>Pseudomonadati</taxon>
        <taxon>Pseudomonadota</taxon>
        <taxon>Alphaproteobacteria</taxon>
        <taxon>Rhodobacterales</taxon>
        <taxon>Roseobacteraceae</taxon>
        <taxon>Donghicola</taxon>
    </lineage>
</organism>
<dbReference type="Proteomes" id="UP000184085">
    <property type="component" value="Unassembled WGS sequence"/>
</dbReference>
<gene>
    <name evidence="1" type="ORF">KARMA_0817</name>
</gene>
<sequence>MAELRSVARSAYNDLLRLLHDDQVANLRGTVRQKEVGGKIHWYTAERIGQNLKW</sequence>
<dbReference type="EMBL" id="FMJB01000033">
    <property type="protein sequence ID" value="SCM66638.1"/>
    <property type="molecule type" value="Genomic_DNA"/>
</dbReference>
<evidence type="ECO:0000313" key="2">
    <source>
        <dbReference type="Proteomes" id="UP000184085"/>
    </source>
</evidence>
<proteinExistence type="predicted"/>
<accession>A0A1M4MXX0</accession>
<protein>
    <submittedName>
        <fullName evidence="1">Uncharacterized protein</fullName>
    </submittedName>
</protein>
<name>A0A1M4MXX0_9RHOB</name>
<evidence type="ECO:0000313" key="1">
    <source>
        <dbReference type="EMBL" id="SCM66638.1"/>
    </source>
</evidence>
<keyword evidence="2" id="KW-1185">Reference proteome</keyword>
<reference evidence="2" key="1">
    <citation type="submission" date="2016-09" db="EMBL/GenBank/DDBJ databases">
        <authorList>
            <person name="Wibberg D."/>
        </authorList>
    </citation>
    <scope>NUCLEOTIDE SEQUENCE [LARGE SCALE GENOMIC DNA]</scope>
</reference>
<dbReference type="AlphaFoldDB" id="A0A1M4MXX0"/>